<comment type="caution">
    <text evidence="1">The sequence shown here is derived from an EMBL/GenBank/DDBJ whole genome shotgun (WGS) entry which is preliminary data.</text>
</comment>
<proteinExistence type="predicted"/>
<name>A0A420JCG3_9PEZI</name>
<reference evidence="1 2" key="1">
    <citation type="journal article" date="2018" name="BMC Genomics">
        <title>Comparative genome analyses reveal sequence features reflecting distinct modes of host-adaptation between dicot and monocot powdery mildew.</title>
        <authorList>
            <person name="Wu Y."/>
            <person name="Ma X."/>
            <person name="Pan Z."/>
            <person name="Kale S.D."/>
            <person name="Song Y."/>
            <person name="King H."/>
            <person name="Zhang Q."/>
            <person name="Presley C."/>
            <person name="Deng X."/>
            <person name="Wei C.I."/>
            <person name="Xiao S."/>
        </authorList>
    </citation>
    <scope>NUCLEOTIDE SEQUENCE [LARGE SCALE GENOMIC DNA]</scope>
    <source>
        <strain evidence="1">UMSG1</strain>
    </source>
</reference>
<dbReference type="EMBL" id="MCBS01004262">
    <property type="protein sequence ID" value="RKF96005.1"/>
    <property type="molecule type" value="Genomic_DNA"/>
</dbReference>
<dbReference type="AlphaFoldDB" id="A0A420JCG3"/>
<organism evidence="1 2">
    <name type="scientific">Golovinomyces cichoracearum</name>
    <dbReference type="NCBI Taxonomy" id="62708"/>
    <lineage>
        <taxon>Eukaryota</taxon>
        <taxon>Fungi</taxon>
        <taxon>Dikarya</taxon>
        <taxon>Ascomycota</taxon>
        <taxon>Pezizomycotina</taxon>
        <taxon>Leotiomycetes</taxon>
        <taxon>Erysiphales</taxon>
        <taxon>Erysiphaceae</taxon>
        <taxon>Golovinomyces</taxon>
    </lineage>
</organism>
<evidence type="ECO:0000313" key="2">
    <source>
        <dbReference type="Proteomes" id="UP000285326"/>
    </source>
</evidence>
<evidence type="ECO:0000313" key="1">
    <source>
        <dbReference type="EMBL" id="RKF96005.1"/>
    </source>
</evidence>
<dbReference type="Proteomes" id="UP000285326">
    <property type="component" value="Unassembled WGS sequence"/>
</dbReference>
<protein>
    <submittedName>
        <fullName evidence="1">Uncharacterized protein</fullName>
    </submittedName>
</protein>
<accession>A0A420JCG3</accession>
<gene>
    <name evidence="1" type="ORF">GcM1_042005</name>
</gene>
<sequence length="65" mass="7602">MNSVKDLFFWLDLRNYNALVLLVRQFRFSMRGQDRFRTALSHGGRISSAVQGELIRKDSLHSGWC</sequence>